<proteinExistence type="predicted"/>
<dbReference type="GO" id="GO:0046872">
    <property type="term" value="F:metal ion binding"/>
    <property type="evidence" value="ECO:0007669"/>
    <property type="project" value="UniProtKB-KW"/>
</dbReference>
<comment type="cofactor">
    <cofactor evidence="2">
        <name>Mg(2+)</name>
        <dbReference type="ChEBI" id="CHEBI:18420"/>
    </cofactor>
</comment>
<name>A0A9N9RRI3_9DIPT</name>
<reference evidence="8" key="1">
    <citation type="submission" date="2022-01" db="EMBL/GenBank/DDBJ databases">
        <authorList>
            <person name="King R."/>
        </authorList>
    </citation>
    <scope>NUCLEOTIDE SEQUENCE</scope>
</reference>
<dbReference type="InterPro" id="IPR002058">
    <property type="entry name" value="PAP_assoc"/>
</dbReference>
<dbReference type="OrthoDB" id="434989at2759"/>
<dbReference type="Pfam" id="PF03828">
    <property type="entry name" value="PAP_assoc"/>
    <property type="match status" value="1"/>
</dbReference>
<sequence>MFRITKLKSFNNLFKSIGNRNAGINSIFRSLISSSPKHFTNEENKASKYTTFEDMTAIRRIEAQKSLLVQVNSEKSHKELCSYCSQFGKLRSSFYYNLSEDLNFILLEFDEISGCEEALRSSSFNEDHPAIPVISPFLWFKARDSSKPKSVDKNKEVPNLIHQEVKCLDENKLDEILTSAETIDDQILILHRLTQLNELGIRIRYLAGHQLEMALNGMFPKIQACLFGSSVNGFGKIGCDLDLILRLNDDCGDITGSRLIYHTKMSRLNGRSQTQRQMEVIGDLMHIFLPAINNVRKILNARVPIIKYNHECLDLDIDFSMSNMTGFYMSELLYLYGEIDERVRPLVFCLRKWASVVGLTNSSSPGRWITNFSLTVMVLFFLQNVKNPILPSMSVLTKSASPNDIRVTDDNINCTFLRDLNKLSFKIENTESLHHLLLQFFEFYSTFNFQQNGISLIEGRPIVKPDHSAIWITNPLEPLLNVSKNVSYEELEKLKLETRNAAWILESTIDKNKDPSSWGLMSLLRSKKRVVKPEMFFKSRIVDVTDLFKDDSIKDYDNISYKNTAIKSAVKQIQKSTQREITKLMKNI</sequence>
<dbReference type="EMBL" id="OU895878">
    <property type="protein sequence ID" value="CAG9802006.1"/>
    <property type="molecule type" value="Genomic_DNA"/>
</dbReference>
<feature type="domain" description="PAP-associated" evidence="6">
    <location>
        <begin position="433"/>
        <end position="467"/>
    </location>
</feature>
<dbReference type="PANTHER" id="PTHR12271:SF133">
    <property type="entry name" value="POLY(A) RNA POLYMERASE, MITOCHONDRIAL"/>
    <property type="match status" value="1"/>
</dbReference>
<dbReference type="Gene3D" id="3.30.460.10">
    <property type="entry name" value="Beta Polymerase, domain 2"/>
    <property type="match status" value="1"/>
</dbReference>
<dbReference type="SUPFAM" id="SSF81301">
    <property type="entry name" value="Nucleotidyltransferase"/>
    <property type="match status" value="1"/>
</dbReference>
<reference evidence="8" key="2">
    <citation type="submission" date="2022-10" db="EMBL/GenBank/DDBJ databases">
        <authorList>
            <consortium name="ENA_rothamsted_submissions"/>
            <consortium name="culmorum"/>
            <person name="King R."/>
        </authorList>
    </citation>
    <scope>NUCLEOTIDE SEQUENCE</scope>
</reference>
<dbReference type="Gene3D" id="1.10.1410.10">
    <property type="match status" value="1"/>
</dbReference>
<organism evidence="8 9">
    <name type="scientific">Chironomus riparius</name>
    <dbReference type="NCBI Taxonomy" id="315576"/>
    <lineage>
        <taxon>Eukaryota</taxon>
        <taxon>Metazoa</taxon>
        <taxon>Ecdysozoa</taxon>
        <taxon>Arthropoda</taxon>
        <taxon>Hexapoda</taxon>
        <taxon>Insecta</taxon>
        <taxon>Pterygota</taxon>
        <taxon>Neoptera</taxon>
        <taxon>Endopterygota</taxon>
        <taxon>Diptera</taxon>
        <taxon>Nematocera</taxon>
        <taxon>Chironomoidea</taxon>
        <taxon>Chironomidae</taxon>
        <taxon>Chironominae</taxon>
        <taxon>Chironomus</taxon>
    </lineage>
</organism>
<dbReference type="Pfam" id="PF22600">
    <property type="entry name" value="MTPAP-like_central"/>
    <property type="match status" value="1"/>
</dbReference>
<evidence type="ECO:0008006" key="10">
    <source>
        <dbReference type="Google" id="ProtNLM"/>
    </source>
</evidence>
<evidence type="ECO:0000313" key="8">
    <source>
        <dbReference type="EMBL" id="CAG9802006.1"/>
    </source>
</evidence>
<keyword evidence="9" id="KW-1185">Reference proteome</keyword>
<evidence type="ECO:0000259" key="7">
    <source>
        <dbReference type="Pfam" id="PF22600"/>
    </source>
</evidence>
<dbReference type="InterPro" id="IPR043519">
    <property type="entry name" value="NT_sf"/>
</dbReference>
<accession>A0A9N9RRI3</accession>
<evidence type="ECO:0000256" key="2">
    <source>
        <dbReference type="ARBA" id="ARBA00001946"/>
    </source>
</evidence>
<keyword evidence="5" id="KW-0460">Magnesium</keyword>
<keyword evidence="3" id="KW-0808">Transferase</keyword>
<dbReference type="GO" id="GO:1990817">
    <property type="term" value="F:poly(A) RNA polymerase activity"/>
    <property type="evidence" value="ECO:0007669"/>
    <property type="project" value="TreeGrafter"/>
</dbReference>
<comment type="cofactor">
    <cofactor evidence="1">
        <name>Mn(2+)</name>
        <dbReference type="ChEBI" id="CHEBI:29035"/>
    </cofactor>
</comment>
<dbReference type="GO" id="GO:0031123">
    <property type="term" value="P:RNA 3'-end processing"/>
    <property type="evidence" value="ECO:0007669"/>
    <property type="project" value="TreeGrafter"/>
</dbReference>
<dbReference type="PANTHER" id="PTHR12271">
    <property type="entry name" value="POLY A POLYMERASE CID PAP -RELATED"/>
    <property type="match status" value="1"/>
</dbReference>
<evidence type="ECO:0000256" key="5">
    <source>
        <dbReference type="ARBA" id="ARBA00022842"/>
    </source>
</evidence>
<feature type="domain" description="Poly(A) RNA polymerase mitochondrial-like central palm" evidence="7">
    <location>
        <begin position="183"/>
        <end position="337"/>
    </location>
</feature>
<dbReference type="SUPFAM" id="SSF81631">
    <property type="entry name" value="PAP/OAS1 substrate-binding domain"/>
    <property type="match status" value="1"/>
</dbReference>
<evidence type="ECO:0000259" key="6">
    <source>
        <dbReference type="Pfam" id="PF03828"/>
    </source>
</evidence>
<evidence type="ECO:0000256" key="4">
    <source>
        <dbReference type="ARBA" id="ARBA00022723"/>
    </source>
</evidence>
<keyword evidence="4" id="KW-0479">Metal-binding</keyword>
<protein>
    <recommendedName>
        <fullName evidence="10">Poly(A) RNA polymerase, mitochondrial</fullName>
    </recommendedName>
</protein>
<gene>
    <name evidence="8" type="ORF">CHIRRI_LOCUS4922</name>
</gene>
<dbReference type="CDD" id="cd05402">
    <property type="entry name" value="NT_PAP_TUTase"/>
    <property type="match status" value="1"/>
</dbReference>
<dbReference type="InterPro" id="IPR054708">
    <property type="entry name" value="MTPAP-like_central"/>
</dbReference>
<evidence type="ECO:0000313" key="9">
    <source>
        <dbReference type="Proteomes" id="UP001153620"/>
    </source>
</evidence>
<evidence type="ECO:0000256" key="1">
    <source>
        <dbReference type="ARBA" id="ARBA00001936"/>
    </source>
</evidence>
<dbReference type="Proteomes" id="UP001153620">
    <property type="component" value="Chromosome 2"/>
</dbReference>
<evidence type="ECO:0000256" key="3">
    <source>
        <dbReference type="ARBA" id="ARBA00022679"/>
    </source>
</evidence>
<dbReference type="AlphaFoldDB" id="A0A9N9RRI3"/>